<feature type="transmembrane region" description="Helical" evidence="11">
    <location>
        <begin position="135"/>
        <end position="159"/>
    </location>
</feature>
<evidence type="ECO:0000256" key="10">
    <source>
        <dbReference type="SAM" id="MobiDB-lite"/>
    </source>
</evidence>
<reference evidence="12" key="1">
    <citation type="submission" date="2022-12" db="EMBL/GenBank/DDBJ databases">
        <authorList>
            <person name="Petersen C."/>
        </authorList>
    </citation>
    <scope>NUCLEOTIDE SEQUENCE</scope>
    <source>
        <strain evidence="12">IBT 35675</strain>
    </source>
</reference>
<keyword evidence="4" id="KW-1003">Cell membrane</keyword>
<organism evidence="12 13">
    <name type="scientific">Penicillium brevicompactum</name>
    <dbReference type="NCBI Taxonomy" id="5074"/>
    <lineage>
        <taxon>Eukaryota</taxon>
        <taxon>Fungi</taxon>
        <taxon>Dikarya</taxon>
        <taxon>Ascomycota</taxon>
        <taxon>Pezizomycotina</taxon>
        <taxon>Eurotiomycetes</taxon>
        <taxon>Eurotiomycetidae</taxon>
        <taxon>Eurotiales</taxon>
        <taxon>Aspergillaceae</taxon>
        <taxon>Penicillium</taxon>
    </lineage>
</organism>
<comment type="function">
    <text evidence="8">Sulphite efflux pump required for the secretion of sulphite as a reducing agent. In the presence of sulphite, cystine in keratin is directly cleaved to cysteine and S-sulphocysteine, and thereby, reduced proteins become accessible to hydrolysis by a variety of secreted endo- and exoproteases. Excretion of sulphite mediated by an efflux pump also represents a detoxification pathway for dermatophytes during infection of the epidermal stratum corneum, hair and nails, which are rich in cysteine.</text>
</comment>
<keyword evidence="3" id="KW-0813">Transport</keyword>
<feature type="transmembrane region" description="Helical" evidence="11">
    <location>
        <begin position="66"/>
        <end position="84"/>
    </location>
</feature>
<feature type="region of interest" description="Disordered" evidence="10">
    <location>
        <begin position="1"/>
        <end position="47"/>
    </location>
</feature>
<comment type="caution">
    <text evidence="12">The sequence shown here is derived from an EMBL/GenBank/DDBJ whole genome shotgun (WGS) entry which is preliminary data.</text>
</comment>
<evidence type="ECO:0000313" key="12">
    <source>
        <dbReference type="EMBL" id="KAJ5340235.1"/>
    </source>
</evidence>
<keyword evidence="5 11" id="KW-0812">Transmembrane</keyword>
<comment type="similarity">
    <text evidence="2">Belongs to the tellurite-resistance/dicarboxylate transporter (TDT) family.</text>
</comment>
<keyword evidence="13" id="KW-1185">Reference proteome</keyword>
<name>A0A9W9UI16_PENBR</name>
<reference evidence="12" key="2">
    <citation type="journal article" date="2023" name="IMA Fungus">
        <title>Comparative genomic study of the Penicillium genus elucidates a diverse pangenome and 15 lateral gene transfer events.</title>
        <authorList>
            <person name="Petersen C."/>
            <person name="Sorensen T."/>
            <person name="Nielsen M.R."/>
            <person name="Sondergaard T.E."/>
            <person name="Sorensen J.L."/>
            <person name="Fitzpatrick D.A."/>
            <person name="Frisvad J.C."/>
            <person name="Nielsen K.L."/>
        </authorList>
    </citation>
    <scope>NUCLEOTIDE SEQUENCE</scope>
    <source>
        <strain evidence="12">IBT 35675</strain>
    </source>
</reference>
<dbReference type="Pfam" id="PF03595">
    <property type="entry name" value="SLAC1"/>
    <property type="match status" value="1"/>
</dbReference>
<dbReference type="GO" id="GO:0000319">
    <property type="term" value="F:sulfite transmembrane transporter activity"/>
    <property type="evidence" value="ECO:0007669"/>
    <property type="project" value="TreeGrafter"/>
</dbReference>
<dbReference type="Proteomes" id="UP001148299">
    <property type="component" value="Unassembled WGS sequence"/>
</dbReference>
<keyword evidence="7 11" id="KW-0472">Membrane</keyword>
<feature type="transmembrane region" description="Helical" evidence="11">
    <location>
        <begin position="270"/>
        <end position="289"/>
    </location>
</feature>
<comment type="subcellular location">
    <subcellularLocation>
        <location evidence="1">Cell membrane</location>
        <topology evidence="1">Multi-pass membrane protein</topology>
    </subcellularLocation>
</comment>
<dbReference type="InterPro" id="IPR038665">
    <property type="entry name" value="Voltage-dep_anion_channel_sf"/>
</dbReference>
<dbReference type="EMBL" id="JAPZBR010000008">
    <property type="protein sequence ID" value="KAJ5340235.1"/>
    <property type="molecule type" value="Genomic_DNA"/>
</dbReference>
<feature type="transmembrane region" description="Helical" evidence="11">
    <location>
        <begin position="377"/>
        <end position="401"/>
    </location>
</feature>
<feature type="compositionally biased region" description="Basic and acidic residues" evidence="10">
    <location>
        <begin position="38"/>
        <end position="47"/>
    </location>
</feature>
<dbReference type="FunFam" id="1.50.10.150:FF:000004">
    <property type="entry name" value="Malic acid transporter"/>
    <property type="match status" value="1"/>
</dbReference>
<evidence type="ECO:0000256" key="2">
    <source>
        <dbReference type="ARBA" id="ARBA00008566"/>
    </source>
</evidence>
<evidence type="ECO:0000256" key="11">
    <source>
        <dbReference type="SAM" id="Phobius"/>
    </source>
</evidence>
<evidence type="ECO:0000256" key="1">
    <source>
        <dbReference type="ARBA" id="ARBA00004651"/>
    </source>
</evidence>
<accession>A0A9W9UI16</accession>
<evidence type="ECO:0000256" key="8">
    <source>
        <dbReference type="ARBA" id="ARBA00056100"/>
    </source>
</evidence>
<dbReference type="InterPro" id="IPR004695">
    <property type="entry name" value="SLAC1/Mae1/Ssu1/TehA"/>
</dbReference>
<feature type="transmembrane region" description="Helical" evidence="11">
    <location>
        <begin position="317"/>
        <end position="340"/>
    </location>
</feature>
<evidence type="ECO:0000256" key="4">
    <source>
        <dbReference type="ARBA" id="ARBA00022475"/>
    </source>
</evidence>
<evidence type="ECO:0000256" key="5">
    <source>
        <dbReference type="ARBA" id="ARBA00022692"/>
    </source>
</evidence>
<evidence type="ECO:0000256" key="9">
    <source>
        <dbReference type="ARBA" id="ARBA00072906"/>
    </source>
</evidence>
<dbReference type="PANTHER" id="PTHR31686:SF1">
    <property type="entry name" value="SULFITE EFFLUX PUMP SSU1"/>
    <property type="match status" value="1"/>
</dbReference>
<dbReference type="Gene3D" id="1.50.10.150">
    <property type="entry name" value="Voltage-dependent anion channel"/>
    <property type="match status" value="1"/>
</dbReference>
<keyword evidence="6 11" id="KW-1133">Transmembrane helix</keyword>
<proteinExistence type="inferred from homology"/>
<evidence type="ECO:0000256" key="7">
    <source>
        <dbReference type="ARBA" id="ARBA00023136"/>
    </source>
</evidence>
<dbReference type="CDD" id="cd09318">
    <property type="entry name" value="TDT_SSU1"/>
    <property type="match status" value="1"/>
</dbReference>
<evidence type="ECO:0000256" key="3">
    <source>
        <dbReference type="ARBA" id="ARBA00022448"/>
    </source>
</evidence>
<feature type="transmembrane region" description="Helical" evidence="11">
    <location>
        <begin position="235"/>
        <end position="258"/>
    </location>
</feature>
<evidence type="ECO:0000256" key="6">
    <source>
        <dbReference type="ARBA" id="ARBA00022989"/>
    </source>
</evidence>
<dbReference type="AlphaFoldDB" id="A0A9W9UI16"/>
<dbReference type="GO" id="GO:0005886">
    <property type="term" value="C:plasma membrane"/>
    <property type="evidence" value="ECO:0007669"/>
    <property type="project" value="UniProtKB-SubCell"/>
</dbReference>
<evidence type="ECO:0000313" key="13">
    <source>
        <dbReference type="Proteomes" id="UP001148299"/>
    </source>
</evidence>
<protein>
    <recommendedName>
        <fullName evidence="9">Sulfite efflux pump SSU1</fullName>
    </recommendedName>
</protein>
<dbReference type="PANTHER" id="PTHR31686">
    <property type="match status" value="1"/>
</dbReference>
<dbReference type="InterPro" id="IPR051629">
    <property type="entry name" value="Sulfite_efflux_TDT"/>
</dbReference>
<feature type="transmembrane region" description="Helical" evidence="11">
    <location>
        <begin position="90"/>
        <end position="115"/>
    </location>
</feature>
<feature type="transmembrane region" description="Helical" evidence="11">
    <location>
        <begin position="352"/>
        <end position="371"/>
    </location>
</feature>
<feature type="transmembrane region" description="Helical" evidence="11">
    <location>
        <begin position="202"/>
        <end position="223"/>
    </location>
</feature>
<sequence length="433" mass="47937">MESPRSAASKGRANGNAFAQGNLSSDHRPAADTAQAGESEHTAEQCECDSKHEHGWRHIVRNFTPAWFSVNMGTGITSILLNTLPYNGRWLYWISIVIFCLNIFLFAIFLTITTLRYVLYPKIFYLMVTHPAQSLFLGTLPMGLATIVNMFCFVCVPAWGEWAAYFAWAMWIADAVISVLTCFGVPFIVMTRTANVELRATGAAWLLPIVSCVVAAATGAIVADVLPNPQYALGTIVASYILWGVGVPLALMVMVIYLMRLMLHKLPPKALIVSTFLPLGPLGQGGFGIQKLGAVAQKTFPLTNTLRPGAGDTLYDIGFLLGLLLWAFGSLWLFFATAAIIRSKRFPFNLGWWAFTFPLGVYTTCTCQLGREMPSKFFRVLGTILSVCVLVFWIMVSIFTLKGVYNRSLFVAPCLSDLREYEQKRLEKKNTST</sequence>
<gene>
    <name evidence="12" type="ORF">N7541_009359</name>
</gene>
<feature type="transmembrane region" description="Helical" evidence="11">
    <location>
        <begin position="165"/>
        <end position="190"/>
    </location>
</feature>